<dbReference type="Proteomes" id="UP000789759">
    <property type="component" value="Unassembled WGS sequence"/>
</dbReference>
<accession>A0A9N9NFG1</accession>
<sequence length="228" mass="26369">MSYDDGSSHGKGRRHSQTGSVWEDEDNAKDEMSWDDIEEEDGEDKSDSEFDEPERYEVESVISRKVENGKEKFLIQWKGYSKPTWEPRENLDDCAILLDSFYKVAKDTEPETNTPTGVPTDDDFKQKLLEAHQSSMHLNIELYDKLILKRGVKDTGDIGPKIENVPMVSFGGLTRQNSTSSSNSRGGFHMLLAKIDGYFEPHHKRKDKKNQNVEYRHQVRLKMFIYQN</sequence>
<dbReference type="PROSITE" id="PS50013">
    <property type="entry name" value="CHROMO_2"/>
    <property type="match status" value="1"/>
</dbReference>
<feature type="region of interest" description="Disordered" evidence="3">
    <location>
        <begin position="1"/>
        <end position="57"/>
    </location>
</feature>
<dbReference type="Pfam" id="PF00385">
    <property type="entry name" value="Chromo"/>
    <property type="match status" value="1"/>
</dbReference>
<dbReference type="PANTHER" id="PTHR22812">
    <property type="entry name" value="CHROMOBOX PROTEIN"/>
    <property type="match status" value="1"/>
</dbReference>
<dbReference type="GO" id="GO:0005634">
    <property type="term" value="C:nucleus"/>
    <property type="evidence" value="ECO:0007669"/>
    <property type="project" value="UniProtKB-SubCell"/>
</dbReference>
<evidence type="ECO:0000259" key="4">
    <source>
        <dbReference type="PROSITE" id="PS50013"/>
    </source>
</evidence>
<dbReference type="InterPro" id="IPR000953">
    <property type="entry name" value="Chromo/chromo_shadow_dom"/>
</dbReference>
<dbReference type="SMART" id="SM00298">
    <property type="entry name" value="CHROMO"/>
    <property type="match status" value="1"/>
</dbReference>
<dbReference type="OrthoDB" id="433924at2759"/>
<protein>
    <submittedName>
        <fullName evidence="5">21389_t:CDS:1</fullName>
    </submittedName>
</protein>
<dbReference type="CDD" id="cd00024">
    <property type="entry name" value="CD_CSD"/>
    <property type="match status" value="1"/>
</dbReference>
<keyword evidence="6" id="KW-1185">Reference proteome</keyword>
<dbReference type="SUPFAM" id="SSF54160">
    <property type="entry name" value="Chromo domain-like"/>
    <property type="match status" value="1"/>
</dbReference>
<dbReference type="InterPro" id="IPR023780">
    <property type="entry name" value="Chromo_domain"/>
</dbReference>
<feature type="compositionally biased region" description="Acidic residues" evidence="3">
    <location>
        <begin position="22"/>
        <end position="44"/>
    </location>
</feature>
<feature type="domain" description="Chromo" evidence="4">
    <location>
        <begin position="56"/>
        <end position="113"/>
    </location>
</feature>
<evidence type="ECO:0000256" key="1">
    <source>
        <dbReference type="ARBA" id="ARBA00004123"/>
    </source>
</evidence>
<keyword evidence="2" id="KW-0539">Nucleus</keyword>
<feature type="compositionally biased region" description="Basic and acidic residues" evidence="3">
    <location>
        <begin position="45"/>
        <end position="57"/>
    </location>
</feature>
<reference evidence="5" key="1">
    <citation type="submission" date="2021-06" db="EMBL/GenBank/DDBJ databases">
        <authorList>
            <person name="Kallberg Y."/>
            <person name="Tangrot J."/>
            <person name="Rosling A."/>
        </authorList>
    </citation>
    <scope>NUCLEOTIDE SEQUENCE</scope>
    <source>
        <strain evidence="5">FL966</strain>
    </source>
</reference>
<comment type="subcellular location">
    <subcellularLocation>
        <location evidence="1">Nucleus</location>
    </subcellularLocation>
</comment>
<dbReference type="EMBL" id="CAJVQA010013940">
    <property type="protein sequence ID" value="CAG8727893.1"/>
    <property type="molecule type" value="Genomic_DNA"/>
</dbReference>
<proteinExistence type="predicted"/>
<dbReference type="InterPro" id="IPR016197">
    <property type="entry name" value="Chromo-like_dom_sf"/>
</dbReference>
<comment type="caution">
    <text evidence="5">The sequence shown here is derived from an EMBL/GenBank/DDBJ whole genome shotgun (WGS) entry which is preliminary data.</text>
</comment>
<evidence type="ECO:0000256" key="2">
    <source>
        <dbReference type="ARBA" id="ARBA00023242"/>
    </source>
</evidence>
<organism evidence="5 6">
    <name type="scientific">Cetraspora pellucida</name>
    <dbReference type="NCBI Taxonomy" id="1433469"/>
    <lineage>
        <taxon>Eukaryota</taxon>
        <taxon>Fungi</taxon>
        <taxon>Fungi incertae sedis</taxon>
        <taxon>Mucoromycota</taxon>
        <taxon>Glomeromycotina</taxon>
        <taxon>Glomeromycetes</taxon>
        <taxon>Diversisporales</taxon>
        <taxon>Gigasporaceae</taxon>
        <taxon>Cetraspora</taxon>
    </lineage>
</organism>
<gene>
    <name evidence="5" type="ORF">CPELLU_LOCUS13300</name>
</gene>
<evidence type="ECO:0000313" key="5">
    <source>
        <dbReference type="EMBL" id="CAG8727893.1"/>
    </source>
</evidence>
<evidence type="ECO:0000313" key="6">
    <source>
        <dbReference type="Proteomes" id="UP000789759"/>
    </source>
</evidence>
<dbReference type="InterPro" id="IPR051219">
    <property type="entry name" value="Heterochromatin_chromo-domain"/>
</dbReference>
<dbReference type="Gene3D" id="2.40.50.40">
    <property type="match status" value="1"/>
</dbReference>
<dbReference type="AlphaFoldDB" id="A0A9N9NFG1"/>
<evidence type="ECO:0000256" key="3">
    <source>
        <dbReference type="SAM" id="MobiDB-lite"/>
    </source>
</evidence>
<name>A0A9N9NFG1_9GLOM</name>